<reference evidence="1" key="1">
    <citation type="journal article" date="2015" name="Nature">
        <title>Complex archaea that bridge the gap between prokaryotes and eukaryotes.</title>
        <authorList>
            <person name="Spang A."/>
            <person name="Saw J.H."/>
            <person name="Jorgensen S.L."/>
            <person name="Zaremba-Niedzwiedzka K."/>
            <person name="Martijn J."/>
            <person name="Lind A.E."/>
            <person name="van Eijk R."/>
            <person name="Schleper C."/>
            <person name="Guy L."/>
            <person name="Ettema T.J."/>
        </authorList>
    </citation>
    <scope>NUCLEOTIDE SEQUENCE</scope>
</reference>
<dbReference type="AlphaFoldDB" id="A0A0F9CF04"/>
<protein>
    <recommendedName>
        <fullName evidence="2">FCP1 homology domain-containing protein</fullName>
    </recommendedName>
</protein>
<dbReference type="InterPro" id="IPR036412">
    <property type="entry name" value="HAD-like_sf"/>
</dbReference>
<evidence type="ECO:0000313" key="1">
    <source>
        <dbReference type="EMBL" id="KKL47654.1"/>
    </source>
</evidence>
<proteinExistence type="predicted"/>
<dbReference type="EMBL" id="LAZR01033588">
    <property type="protein sequence ID" value="KKL47654.1"/>
    <property type="molecule type" value="Genomic_DNA"/>
</dbReference>
<gene>
    <name evidence="1" type="ORF">LCGC14_2333370</name>
</gene>
<dbReference type="SUPFAM" id="SSF56784">
    <property type="entry name" value="HAD-like"/>
    <property type="match status" value="1"/>
</dbReference>
<accession>A0A0F9CF04</accession>
<dbReference type="InterPro" id="IPR023214">
    <property type="entry name" value="HAD_sf"/>
</dbReference>
<sequence length="99" mass="10852">MSLPIFIDIDGTLTMTGGEPWGEPCPERLQRVRDLVAAGEEVVIWSGGGTAYARAFADKHGLEVMAVVGKPGLMVDDNPNLRPEQRLQTVLPEDFFHDC</sequence>
<name>A0A0F9CF04_9ZZZZ</name>
<organism evidence="1">
    <name type="scientific">marine sediment metagenome</name>
    <dbReference type="NCBI Taxonomy" id="412755"/>
    <lineage>
        <taxon>unclassified sequences</taxon>
        <taxon>metagenomes</taxon>
        <taxon>ecological metagenomes</taxon>
    </lineage>
</organism>
<dbReference type="Gene3D" id="3.40.50.1000">
    <property type="entry name" value="HAD superfamily/HAD-like"/>
    <property type="match status" value="1"/>
</dbReference>
<comment type="caution">
    <text evidence="1">The sequence shown here is derived from an EMBL/GenBank/DDBJ whole genome shotgun (WGS) entry which is preliminary data.</text>
</comment>
<evidence type="ECO:0008006" key="2">
    <source>
        <dbReference type="Google" id="ProtNLM"/>
    </source>
</evidence>